<dbReference type="Gene3D" id="3.50.50.60">
    <property type="entry name" value="FAD/NAD(P)-binding domain"/>
    <property type="match status" value="2"/>
</dbReference>
<dbReference type="SUPFAM" id="SSF54373">
    <property type="entry name" value="FAD-linked reductases, C-terminal domain"/>
    <property type="match status" value="1"/>
</dbReference>
<dbReference type="PANTHER" id="PTHR13847:SF289">
    <property type="entry name" value="GLYCINE OXIDASE"/>
    <property type="match status" value="1"/>
</dbReference>
<dbReference type="RefSeq" id="WP_132127523.1">
    <property type="nucleotide sequence ID" value="NZ_CP042432.1"/>
</dbReference>
<comment type="caution">
    <text evidence="3">The sequence shown here is derived from an EMBL/GenBank/DDBJ whole genome shotgun (WGS) entry which is preliminary data.</text>
</comment>
<keyword evidence="4" id="KW-1185">Reference proteome</keyword>
<dbReference type="GO" id="GO:0016491">
    <property type="term" value="F:oxidoreductase activity"/>
    <property type="evidence" value="ECO:0007669"/>
    <property type="project" value="UniProtKB-KW"/>
</dbReference>
<reference evidence="3 4" key="1">
    <citation type="submission" date="2019-03" db="EMBL/GenBank/DDBJ databases">
        <title>Genomic Encyclopedia of Type Strains, Phase IV (KMG-IV): sequencing the most valuable type-strain genomes for metagenomic binning, comparative biology and taxonomic classification.</title>
        <authorList>
            <person name="Goeker M."/>
        </authorList>
    </citation>
    <scope>NUCLEOTIDE SEQUENCE [LARGE SCALE GENOMIC DNA]</scope>
    <source>
        <strain evidence="3 4">DSM 21100</strain>
    </source>
</reference>
<proteinExistence type="predicted"/>
<dbReference type="SUPFAM" id="SSF51905">
    <property type="entry name" value="FAD/NAD(P)-binding domain"/>
    <property type="match status" value="1"/>
</dbReference>
<dbReference type="Pfam" id="PF01266">
    <property type="entry name" value="DAO"/>
    <property type="match status" value="1"/>
</dbReference>
<evidence type="ECO:0000256" key="1">
    <source>
        <dbReference type="ARBA" id="ARBA00023002"/>
    </source>
</evidence>
<dbReference type="Gene3D" id="3.30.9.10">
    <property type="entry name" value="D-Amino Acid Oxidase, subunit A, domain 2"/>
    <property type="match status" value="1"/>
</dbReference>
<dbReference type="EMBL" id="SMAD01000001">
    <property type="protein sequence ID" value="TCS90058.1"/>
    <property type="molecule type" value="Genomic_DNA"/>
</dbReference>
<accession>A0A4R3KX98</accession>
<dbReference type="GO" id="GO:0005737">
    <property type="term" value="C:cytoplasm"/>
    <property type="evidence" value="ECO:0007669"/>
    <property type="project" value="TreeGrafter"/>
</dbReference>
<dbReference type="InterPro" id="IPR006076">
    <property type="entry name" value="FAD-dep_OxRdtase"/>
</dbReference>
<evidence type="ECO:0000259" key="2">
    <source>
        <dbReference type="Pfam" id="PF01266"/>
    </source>
</evidence>
<evidence type="ECO:0000313" key="4">
    <source>
        <dbReference type="Proteomes" id="UP000295807"/>
    </source>
</evidence>
<feature type="domain" description="FAD dependent oxidoreductase" evidence="2">
    <location>
        <begin position="3"/>
        <end position="390"/>
    </location>
</feature>
<protein>
    <submittedName>
        <fullName evidence="3">D-amino-acid dehydrogenase</fullName>
    </submittedName>
</protein>
<evidence type="ECO:0000313" key="3">
    <source>
        <dbReference type="EMBL" id="TCS90058.1"/>
    </source>
</evidence>
<sequence>MQAVIIGGGIIGLFSAWYLRKAGWEVTLVDKGDLLNGCSYGNAGMITPSHFVPLAAPGVLSQAFKWLFSTSSPFHIRPRLNRNMISWSRHFIRNASESHAERSAAPLRDLLLMGRSLYEELEPELSFSLQKKGIIMYYRSEEAAREEIKLAVKAKELGLETQVYDLSQLRMMEPAMDVQALGGVHYKCDAHLHPAELMKQLLQQLKDEVRWIRNTAGTFEKKNGSIAGVRAGGQLITGDLFILSGGSWSAALAASLGIRMPLVAGKGYSVTLEMPGAQLRHPAILCEARVALTPMNRSLRFGGTMEIGSAAGGINMKRVKGITDAVNTYFPALHAEVPARENIWAGLRPVSADGLPYIGKTRRYGNLIIATGHSMLGLGAAPATGRLVAEIAEGKAPSLGLEAFRPDRFDT</sequence>
<dbReference type="AlphaFoldDB" id="A0A4R3KX98"/>
<keyword evidence="1" id="KW-0560">Oxidoreductase</keyword>
<organism evidence="3 4">
    <name type="scientific">Anseongella ginsenosidimutans</name>
    <dbReference type="NCBI Taxonomy" id="496056"/>
    <lineage>
        <taxon>Bacteria</taxon>
        <taxon>Pseudomonadati</taxon>
        <taxon>Bacteroidota</taxon>
        <taxon>Sphingobacteriia</taxon>
        <taxon>Sphingobacteriales</taxon>
        <taxon>Sphingobacteriaceae</taxon>
        <taxon>Anseongella</taxon>
    </lineage>
</organism>
<dbReference type="InterPro" id="IPR036188">
    <property type="entry name" value="FAD/NAD-bd_sf"/>
</dbReference>
<gene>
    <name evidence="3" type="ORF">EDD80_101256</name>
</gene>
<dbReference type="OrthoDB" id="9794226at2"/>
<dbReference type="PANTHER" id="PTHR13847">
    <property type="entry name" value="SARCOSINE DEHYDROGENASE-RELATED"/>
    <property type="match status" value="1"/>
</dbReference>
<dbReference type="Proteomes" id="UP000295807">
    <property type="component" value="Unassembled WGS sequence"/>
</dbReference>
<name>A0A4R3KX98_9SPHI</name>